<organism evidence="9 10">
    <name type="scientific">Microthyrium microscopicum</name>
    <dbReference type="NCBI Taxonomy" id="703497"/>
    <lineage>
        <taxon>Eukaryota</taxon>
        <taxon>Fungi</taxon>
        <taxon>Dikarya</taxon>
        <taxon>Ascomycota</taxon>
        <taxon>Pezizomycotina</taxon>
        <taxon>Dothideomycetes</taxon>
        <taxon>Dothideomycetes incertae sedis</taxon>
        <taxon>Microthyriales</taxon>
        <taxon>Microthyriaceae</taxon>
        <taxon>Microthyrium</taxon>
    </lineage>
</organism>
<dbReference type="PANTHER" id="PTHR33048">
    <property type="entry name" value="PTH11-LIKE INTEGRAL MEMBRANE PROTEIN (AFU_ORTHOLOGUE AFUA_5G11245)"/>
    <property type="match status" value="1"/>
</dbReference>
<evidence type="ECO:0000256" key="1">
    <source>
        <dbReference type="ARBA" id="ARBA00004141"/>
    </source>
</evidence>
<evidence type="ECO:0000256" key="4">
    <source>
        <dbReference type="ARBA" id="ARBA00023136"/>
    </source>
</evidence>
<dbReference type="Pfam" id="PF20684">
    <property type="entry name" value="Fung_rhodopsin"/>
    <property type="match status" value="1"/>
</dbReference>
<feature type="compositionally biased region" description="Basic and acidic residues" evidence="6">
    <location>
        <begin position="395"/>
        <end position="406"/>
    </location>
</feature>
<feature type="compositionally biased region" description="Polar residues" evidence="6">
    <location>
        <begin position="379"/>
        <end position="393"/>
    </location>
</feature>
<feature type="transmembrane region" description="Helical" evidence="7">
    <location>
        <begin position="271"/>
        <end position="293"/>
    </location>
</feature>
<evidence type="ECO:0000256" key="7">
    <source>
        <dbReference type="SAM" id="Phobius"/>
    </source>
</evidence>
<feature type="transmembrane region" description="Helical" evidence="7">
    <location>
        <begin position="181"/>
        <end position="206"/>
    </location>
</feature>
<keyword evidence="2 7" id="KW-0812">Transmembrane</keyword>
<evidence type="ECO:0000313" key="9">
    <source>
        <dbReference type="EMBL" id="KAF2671118.1"/>
    </source>
</evidence>
<dbReference type="OrthoDB" id="3897607at2759"/>
<feature type="compositionally biased region" description="Low complexity" evidence="6">
    <location>
        <begin position="363"/>
        <end position="378"/>
    </location>
</feature>
<evidence type="ECO:0000256" key="2">
    <source>
        <dbReference type="ARBA" id="ARBA00022692"/>
    </source>
</evidence>
<feature type="transmembrane region" description="Helical" evidence="7">
    <location>
        <begin position="226"/>
        <end position="250"/>
    </location>
</feature>
<evidence type="ECO:0000256" key="6">
    <source>
        <dbReference type="SAM" id="MobiDB-lite"/>
    </source>
</evidence>
<proteinExistence type="inferred from homology"/>
<keyword evidence="3 7" id="KW-1133">Transmembrane helix</keyword>
<feature type="region of interest" description="Disordered" evidence="6">
    <location>
        <begin position="363"/>
        <end position="407"/>
    </location>
</feature>
<dbReference type="InterPro" id="IPR052337">
    <property type="entry name" value="SAT4-like"/>
</dbReference>
<keyword evidence="4 7" id="KW-0472">Membrane</keyword>
<evidence type="ECO:0000256" key="3">
    <source>
        <dbReference type="ARBA" id="ARBA00022989"/>
    </source>
</evidence>
<dbReference type="GO" id="GO:0016020">
    <property type="term" value="C:membrane"/>
    <property type="evidence" value="ECO:0007669"/>
    <property type="project" value="UniProtKB-SubCell"/>
</dbReference>
<feature type="transmembrane region" description="Helical" evidence="7">
    <location>
        <begin position="109"/>
        <end position="133"/>
    </location>
</feature>
<evidence type="ECO:0000313" key="10">
    <source>
        <dbReference type="Proteomes" id="UP000799302"/>
    </source>
</evidence>
<protein>
    <recommendedName>
        <fullName evidence="8">Rhodopsin domain-containing protein</fullName>
    </recommendedName>
</protein>
<feature type="transmembrane region" description="Helical" evidence="7">
    <location>
        <begin position="153"/>
        <end position="174"/>
    </location>
</feature>
<dbReference type="Proteomes" id="UP000799302">
    <property type="component" value="Unassembled WGS sequence"/>
</dbReference>
<reference evidence="9" key="1">
    <citation type="journal article" date="2020" name="Stud. Mycol.">
        <title>101 Dothideomycetes genomes: a test case for predicting lifestyles and emergence of pathogens.</title>
        <authorList>
            <person name="Haridas S."/>
            <person name="Albert R."/>
            <person name="Binder M."/>
            <person name="Bloem J."/>
            <person name="Labutti K."/>
            <person name="Salamov A."/>
            <person name="Andreopoulos B."/>
            <person name="Baker S."/>
            <person name="Barry K."/>
            <person name="Bills G."/>
            <person name="Bluhm B."/>
            <person name="Cannon C."/>
            <person name="Castanera R."/>
            <person name="Culley D."/>
            <person name="Daum C."/>
            <person name="Ezra D."/>
            <person name="Gonzalez J."/>
            <person name="Henrissat B."/>
            <person name="Kuo A."/>
            <person name="Liang C."/>
            <person name="Lipzen A."/>
            <person name="Lutzoni F."/>
            <person name="Magnuson J."/>
            <person name="Mondo S."/>
            <person name="Nolan M."/>
            <person name="Ohm R."/>
            <person name="Pangilinan J."/>
            <person name="Park H.-J."/>
            <person name="Ramirez L."/>
            <person name="Alfaro M."/>
            <person name="Sun H."/>
            <person name="Tritt A."/>
            <person name="Yoshinaga Y."/>
            <person name="Zwiers L.-H."/>
            <person name="Turgeon B."/>
            <person name="Goodwin S."/>
            <person name="Spatafora J."/>
            <person name="Crous P."/>
            <person name="Grigoriev I."/>
        </authorList>
    </citation>
    <scope>NUCLEOTIDE SEQUENCE</scope>
    <source>
        <strain evidence="9">CBS 115976</strain>
    </source>
</reference>
<feature type="transmembrane region" description="Helical" evidence="7">
    <location>
        <begin position="77"/>
        <end position="97"/>
    </location>
</feature>
<evidence type="ECO:0000259" key="8">
    <source>
        <dbReference type="Pfam" id="PF20684"/>
    </source>
</evidence>
<dbReference type="InterPro" id="IPR049326">
    <property type="entry name" value="Rhodopsin_dom_fungi"/>
</dbReference>
<accession>A0A6A6UJ74</accession>
<dbReference type="AlphaFoldDB" id="A0A6A6UJ74"/>
<evidence type="ECO:0000256" key="5">
    <source>
        <dbReference type="ARBA" id="ARBA00038359"/>
    </source>
</evidence>
<comment type="similarity">
    <text evidence="5">Belongs to the SAT4 family.</text>
</comment>
<feature type="domain" description="Rhodopsin" evidence="8">
    <location>
        <begin position="92"/>
        <end position="334"/>
    </location>
</feature>
<dbReference type="EMBL" id="MU004233">
    <property type="protein sequence ID" value="KAF2671118.1"/>
    <property type="molecule type" value="Genomic_DNA"/>
</dbReference>
<name>A0A6A6UJ74_9PEZI</name>
<sequence>MLLYYFFHYPVQHHAHQVRYLHTEYVEKHFTSISIAQVSFALKMNRRAYSATFGSTTVGLTFTPQPTKLFDYITPKVILILLIFSWLFFMVRVYVKIRYLKRVSAMEDYFMAAALLTFTALCGCFLPFGYWLLSGRILQHFKQVPDLYITSTMLIFVTNLLLKLSIGSFFLRVLNKKGARFVVYVAMIFSTLVNLNAIVFCLITCGSPHNAIDLIFYESCKGSPKISLQVFVWQIIYLPSYSTLAIDVALSILPIPMLMQTTLDRKQKATVIIFLCFSTMGCVCSALKIYYIVGSTEGGNQGTSLREEAYVSSTTGEMAAYIIGSSITTSRPLFVDFLRKTGSKLDPLTSHFRWSAFRSHMSASSTNNNLSTANRSTLHTNQSSKSQKSQIEMETQEHNDRWRGSDATRSANANNFEVSPLGEHDTDVELAGVDSDVDEHDFEEFMVNEGERVRTGVTTTTPTGRIVDG</sequence>
<gene>
    <name evidence="9" type="ORF">BT63DRAFT_209170</name>
</gene>
<dbReference type="PANTHER" id="PTHR33048:SF47">
    <property type="entry name" value="INTEGRAL MEMBRANE PROTEIN-RELATED"/>
    <property type="match status" value="1"/>
</dbReference>
<comment type="subcellular location">
    <subcellularLocation>
        <location evidence="1">Membrane</location>
        <topology evidence="1">Multi-pass membrane protein</topology>
    </subcellularLocation>
</comment>
<keyword evidence="10" id="KW-1185">Reference proteome</keyword>